<name>T1JQ22_TETUR</name>
<gene>
    <name evidence="5" type="primary">107361501</name>
</gene>
<organism evidence="5 6">
    <name type="scientific">Tetranychus urticae</name>
    <name type="common">Two-spotted spider mite</name>
    <dbReference type="NCBI Taxonomy" id="32264"/>
    <lineage>
        <taxon>Eukaryota</taxon>
        <taxon>Metazoa</taxon>
        <taxon>Ecdysozoa</taxon>
        <taxon>Arthropoda</taxon>
        <taxon>Chelicerata</taxon>
        <taxon>Arachnida</taxon>
        <taxon>Acari</taxon>
        <taxon>Acariformes</taxon>
        <taxon>Trombidiformes</taxon>
        <taxon>Prostigmata</taxon>
        <taxon>Eleutherengona</taxon>
        <taxon>Raphignathae</taxon>
        <taxon>Tetranychoidea</taxon>
        <taxon>Tetranychidae</taxon>
        <taxon>Tetranychus</taxon>
    </lineage>
</organism>
<dbReference type="EnsemblMetazoa" id="tetur01g01650.1">
    <property type="protein sequence ID" value="tetur01g01650.1"/>
    <property type="gene ID" value="tetur01g01650"/>
</dbReference>
<dbReference type="EMBL" id="CAEY01000437">
    <property type="status" value="NOT_ANNOTATED_CDS"/>
    <property type="molecule type" value="Genomic_DNA"/>
</dbReference>
<dbReference type="KEGG" id="tut:107361501"/>
<dbReference type="InterPro" id="IPR025066">
    <property type="entry name" value="CCDC174-like"/>
</dbReference>
<dbReference type="Proteomes" id="UP000015104">
    <property type="component" value="Unassembled WGS sequence"/>
</dbReference>
<evidence type="ECO:0000313" key="6">
    <source>
        <dbReference type="Proteomes" id="UP000015104"/>
    </source>
</evidence>
<dbReference type="OrthoDB" id="333551at2759"/>
<feature type="coiled-coil region" evidence="2">
    <location>
        <begin position="43"/>
        <end position="94"/>
    </location>
</feature>
<reference evidence="5" key="2">
    <citation type="submission" date="2015-06" db="UniProtKB">
        <authorList>
            <consortium name="EnsemblMetazoa"/>
        </authorList>
    </citation>
    <scope>IDENTIFICATION</scope>
</reference>
<dbReference type="AlphaFoldDB" id="T1JQ22"/>
<reference evidence="6" key="1">
    <citation type="submission" date="2011-08" db="EMBL/GenBank/DDBJ databases">
        <authorList>
            <person name="Rombauts S."/>
        </authorList>
    </citation>
    <scope>NUCLEOTIDE SEQUENCE</scope>
    <source>
        <strain evidence="6">London</strain>
    </source>
</reference>
<sequence>MSLASSLIDLKAELSKKREESKSNRSFQVNLKGGHKWKLLAEKLETKNKVKQLKAKKEKTTNEDEKRAIDEEIEKELQASKRALERKTAIYEAKMNKAMEGVFQDSDDEPEDEDQRYLVNFDGKAMEQIKIRNEERRKAEERLRGYKRKDEEENDDGDWVEFTDSLGRTRRCLREDLKYFVEANRNLGHAESNEAKKFKYLDDSSDKEESIKPEIKEEGPIHYADVRFGEAREHGVGFYQLSGDSEERRKQMEQLDQLHEQLLKEKEHKTKEKEKKSNAMEERLARIAARRGLPFKAKSKKDETSSTEESD</sequence>
<dbReference type="HOGENOM" id="CLU_037216_0_0_1"/>
<dbReference type="Pfam" id="PF13300">
    <property type="entry name" value="DUF4078"/>
    <property type="match status" value="1"/>
</dbReference>
<dbReference type="GO" id="GO:0005634">
    <property type="term" value="C:nucleus"/>
    <property type="evidence" value="ECO:0007669"/>
    <property type="project" value="TreeGrafter"/>
</dbReference>
<feature type="domain" description="CCDC174 alpha/beta GRSR" evidence="4">
    <location>
        <begin position="159"/>
        <end position="187"/>
    </location>
</feature>
<accession>T1JQ22</accession>
<evidence type="ECO:0000259" key="4">
    <source>
        <dbReference type="Pfam" id="PF25449"/>
    </source>
</evidence>
<evidence type="ECO:0000256" key="1">
    <source>
        <dbReference type="ARBA" id="ARBA00023054"/>
    </source>
</evidence>
<feature type="coiled-coil region" evidence="2">
    <location>
        <begin position="129"/>
        <end position="156"/>
    </location>
</feature>
<keyword evidence="6" id="KW-1185">Reference proteome</keyword>
<dbReference type="PANTHER" id="PTHR15885:SF1">
    <property type="entry name" value="COILED-COIL DOMAIN-CONTAINING PROTEIN 174"/>
    <property type="match status" value="1"/>
</dbReference>
<evidence type="ECO:0000256" key="2">
    <source>
        <dbReference type="SAM" id="Coils"/>
    </source>
</evidence>
<evidence type="ECO:0000313" key="5">
    <source>
        <dbReference type="EnsemblMetazoa" id="tetur01g01650.1"/>
    </source>
</evidence>
<feature type="compositionally biased region" description="Basic and acidic residues" evidence="3">
    <location>
        <begin position="262"/>
        <end position="285"/>
    </location>
</feature>
<dbReference type="eggNOG" id="ENOG502QWJ9">
    <property type="taxonomic scope" value="Eukaryota"/>
</dbReference>
<proteinExistence type="predicted"/>
<evidence type="ECO:0000256" key="3">
    <source>
        <dbReference type="SAM" id="MobiDB-lite"/>
    </source>
</evidence>
<protein>
    <recommendedName>
        <fullName evidence="4">CCDC174 alpha/beta GRSR domain-containing protein</fullName>
    </recommendedName>
</protein>
<dbReference type="InterPro" id="IPR057464">
    <property type="entry name" value="CCDC174_GRSR"/>
</dbReference>
<feature type="region of interest" description="Disordered" evidence="3">
    <location>
        <begin position="262"/>
        <end position="311"/>
    </location>
</feature>
<dbReference type="Pfam" id="PF25449">
    <property type="entry name" value="CCDC174_GRSR"/>
    <property type="match status" value="1"/>
</dbReference>
<dbReference type="PANTHER" id="PTHR15885">
    <property type="entry name" value="COILED-COIL DOMAIN-CONTAINING PROTEIN 174"/>
    <property type="match status" value="1"/>
</dbReference>
<dbReference type="STRING" id="32264.T1JQ22"/>
<keyword evidence="1 2" id="KW-0175">Coiled coil</keyword>
<dbReference type="OMA" id="HNKGAQK"/>